<proteinExistence type="predicted"/>
<evidence type="ECO:0000256" key="1">
    <source>
        <dbReference type="SAM" id="MobiDB-lite"/>
    </source>
</evidence>
<comment type="caution">
    <text evidence="2">The sequence shown here is derived from an EMBL/GenBank/DDBJ whole genome shotgun (WGS) entry which is preliminary data.</text>
</comment>
<sequence>MLWLKIRRRKAYGFKSRSGHHLLKAISVIVLDLICDQEHRFEAWFASGDAFEQQRAAGLVNCPHCNSHEVRRLPSAPYVQTSSHSAPVLPEPDPAAIAARLVEALRSAASQSEDVGERFPEEARRIHRGDAEERAIRGKANRSDLLELIDEGIPVLPVPPDKEDLH</sequence>
<keyword evidence="3" id="KW-1185">Reference proteome</keyword>
<dbReference type="InterPro" id="IPR009562">
    <property type="entry name" value="DUF1178"/>
</dbReference>
<evidence type="ECO:0008006" key="4">
    <source>
        <dbReference type="Google" id="ProtNLM"/>
    </source>
</evidence>
<gene>
    <name evidence="2" type="ORF">GCM10007933_16300</name>
</gene>
<evidence type="ECO:0000313" key="3">
    <source>
        <dbReference type="Proteomes" id="UP001157167"/>
    </source>
</evidence>
<organism evidence="2 3">
    <name type="scientific">Zoogloea oryzae</name>
    <dbReference type="NCBI Taxonomy" id="310767"/>
    <lineage>
        <taxon>Bacteria</taxon>
        <taxon>Pseudomonadati</taxon>
        <taxon>Pseudomonadota</taxon>
        <taxon>Betaproteobacteria</taxon>
        <taxon>Rhodocyclales</taxon>
        <taxon>Zoogloeaceae</taxon>
        <taxon>Zoogloea</taxon>
    </lineage>
</organism>
<name>A0ABQ6FAB5_9RHOO</name>
<feature type="region of interest" description="Disordered" evidence="1">
    <location>
        <begin position="112"/>
        <end position="131"/>
    </location>
</feature>
<dbReference type="PIRSF" id="PIRSF032131">
    <property type="entry name" value="UCP032131"/>
    <property type="match status" value="1"/>
</dbReference>
<dbReference type="Pfam" id="PF06676">
    <property type="entry name" value="DUF1178"/>
    <property type="match status" value="1"/>
</dbReference>
<dbReference type="Proteomes" id="UP001157167">
    <property type="component" value="Unassembled WGS sequence"/>
</dbReference>
<dbReference type="EMBL" id="BSPX01000020">
    <property type="protein sequence ID" value="GLT22172.1"/>
    <property type="molecule type" value="Genomic_DNA"/>
</dbReference>
<reference evidence="3" key="1">
    <citation type="journal article" date="2019" name="Int. J. Syst. Evol. Microbiol.">
        <title>The Global Catalogue of Microorganisms (GCM) 10K type strain sequencing project: providing services to taxonomists for standard genome sequencing and annotation.</title>
        <authorList>
            <consortium name="The Broad Institute Genomics Platform"/>
            <consortium name="The Broad Institute Genome Sequencing Center for Infectious Disease"/>
            <person name="Wu L."/>
            <person name="Ma J."/>
        </authorList>
    </citation>
    <scope>NUCLEOTIDE SEQUENCE [LARGE SCALE GENOMIC DNA]</scope>
    <source>
        <strain evidence="3">NBRC 102407</strain>
    </source>
</reference>
<accession>A0ABQ6FAB5</accession>
<protein>
    <recommendedName>
        <fullName evidence="4">DUF1178 family protein</fullName>
    </recommendedName>
</protein>
<feature type="compositionally biased region" description="Basic and acidic residues" evidence="1">
    <location>
        <begin position="115"/>
        <end position="131"/>
    </location>
</feature>
<evidence type="ECO:0000313" key="2">
    <source>
        <dbReference type="EMBL" id="GLT22172.1"/>
    </source>
</evidence>